<protein>
    <submittedName>
        <fullName evidence="4">DUF4962 domain-containing protein</fullName>
    </submittedName>
</protein>
<dbReference type="RefSeq" id="WP_139695031.1">
    <property type="nucleotide sequence ID" value="NZ_CP074074.1"/>
</dbReference>
<comment type="subcellular location">
    <subcellularLocation>
        <location evidence="1">Cell envelope</location>
    </subcellularLocation>
</comment>
<comment type="caution">
    <text evidence="4">The sequence shown here is derived from an EMBL/GenBank/DDBJ whole genome shotgun (WGS) entry which is preliminary data.</text>
</comment>
<dbReference type="InterPro" id="IPR032518">
    <property type="entry name" value="HepII_N"/>
</dbReference>
<dbReference type="Gene3D" id="2.70.98.70">
    <property type="match status" value="1"/>
</dbReference>
<organism evidence="4 5">
    <name type="scientific">Allotamlana fucoidanivorans</name>
    <dbReference type="NCBI Taxonomy" id="2583814"/>
    <lineage>
        <taxon>Bacteria</taxon>
        <taxon>Pseudomonadati</taxon>
        <taxon>Bacteroidota</taxon>
        <taxon>Flavobacteriia</taxon>
        <taxon>Flavobacteriales</taxon>
        <taxon>Flavobacteriaceae</taxon>
        <taxon>Allotamlana</taxon>
    </lineage>
</organism>
<evidence type="ECO:0000259" key="2">
    <source>
        <dbReference type="Pfam" id="PF07940"/>
    </source>
</evidence>
<dbReference type="EMBL" id="VDCS01000003">
    <property type="protein sequence ID" value="TNJ46017.1"/>
    <property type="molecule type" value="Genomic_DNA"/>
</dbReference>
<dbReference type="OrthoDB" id="9772435at2"/>
<dbReference type="Pfam" id="PF16332">
    <property type="entry name" value="DUF4962"/>
    <property type="match status" value="1"/>
</dbReference>
<dbReference type="GO" id="GO:0030313">
    <property type="term" value="C:cell envelope"/>
    <property type="evidence" value="ECO:0007669"/>
    <property type="project" value="UniProtKB-SubCell"/>
</dbReference>
<keyword evidence="5" id="KW-1185">Reference proteome</keyword>
<sequence length="913" mass="105359">MLKYLPLYLILIFLIGCKDSSKLNSHINSGKTVETSSNFDKDQLPSATKFLSLDCLRPKGNRTYPYPIAGQKLISNPPSLMWPMSDYTFPDGFPYTPDFKKVDEFDTYSVQISRDSSFLSNNTITIENLILPMYNPHKSFSKGKWFWRYMVNNGKERVWSRTYSFTVEEDLIVLESPNSEEAYDVIPTKHPRIVMLPSLTEVNKDQMNLINSIIASGNSALKKYNSDFIVKGEPIPADATQQEIEQIERFRLKYEVGNKCDAIKSLVLSYAIKNDIKYLTKARYFANTILELNPVEVYKKSDFSGATAMSTLAHVYDNAFTLLSNKERKLYETFIAGTGIQIMSHLMQSNVGSEDGILFAHFFQHTYYDFFQSAIIMKNHLKEAEKWIKTLYDIWLSRTPGGGTLTDGAWPNGNIGYVHVNMDSWVNNYLLFKEMFGVNTFNHPWFQNCSKGLAYLVPPNSSGDGFGDGLERIKKINSKRAEFAYILGQEINDPFAIQYAYKLSGQDTSKEFKFSNNSFKEYRLRQHPKKIENTNSTNINQSALFRETGIVAMHTDVFNEDNNLFVAFKSSPFGVGSHGHADQNSFNISYKGKPIFYPRGYRITTRDKHYLLEQKHTKAKNTILVDGKSQGYDYNSYGWIPRYLTGNEITYALGDASKAYRKFDKSAINWITVLKNSDAYTDENGFILDESDDPRLKLFRRHIAFLRPSTVIIYDELESEKPITWTFQLQGRESANFFLAENKTTLISNAKWAKSTANVFGSLNLTYQLNDKYDIQPVDWLNPQRGRPAIKFDDKQYRFVAQNKIKSKKMRFLAILQIDEEKDNLNKIIQLKDNVPIELNDYKIYAELDVNKPSRLEVKSKYSDSYLLYGENIDKSYNYKRNYYNSTILFESKKGWQEAIDMYPDIVPNLDVR</sequence>
<dbReference type="Gene3D" id="2.60.40.10">
    <property type="entry name" value="Immunoglobulins"/>
    <property type="match status" value="1"/>
</dbReference>
<feature type="domain" description="Heparinase II/III-like C-terminal" evidence="2">
    <location>
        <begin position="542"/>
        <end position="749"/>
    </location>
</feature>
<dbReference type="GO" id="GO:0016829">
    <property type="term" value="F:lyase activity"/>
    <property type="evidence" value="ECO:0007669"/>
    <property type="project" value="InterPro"/>
</dbReference>
<evidence type="ECO:0000259" key="3">
    <source>
        <dbReference type="Pfam" id="PF16332"/>
    </source>
</evidence>
<dbReference type="InterPro" id="IPR012480">
    <property type="entry name" value="Hepar_II_III_C"/>
</dbReference>
<proteinExistence type="predicted"/>
<gene>
    <name evidence="4" type="ORF">FGF67_03200</name>
</gene>
<evidence type="ECO:0000256" key="1">
    <source>
        <dbReference type="ARBA" id="ARBA00004196"/>
    </source>
</evidence>
<name>A0A5C4SQV1_9FLAO</name>
<dbReference type="AlphaFoldDB" id="A0A5C4SQV1"/>
<dbReference type="PROSITE" id="PS51257">
    <property type="entry name" value="PROKAR_LIPOPROTEIN"/>
    <property type="match status" value="1"/>
</dbReference>
<accession>A0A5C4SQV1</accession>
<reference evidence="4 5" key="1">
    <citation type="submission" date="2019-05" db="EMBL/GenBank/DDBJ databases">
        <title>Tamlana fucoidanivorans sp. nov., isolated from the surface of algae collected from Fujian province in China.</title>
        <authorList>
            <person name="Li J."/>
        </authorList>
    </citation>
    <scope>NUCLEOTIDE SEQUENCE [LARGE SCALE GENOMIC DNA]</scope>
    <source>
        <strain evidence="4 5">CW2-9</strain>
    </source>
</reference>
<evidence type="ECO:0000313" key="5">
    <source>
        <dbReference type="Proteomes" id="UP000308713"/>
    </source>
</evidence>
<dbReference type="InterPro" id="IPR008929">
    <property type="entry name" value="Chondroitin_lyas"/>
</dbReference>
<dbReference type="Proteomes" id="UP000308713">
    <property type="component" value="Unassembled WGS sequence"/>
</dbReference>
<feature type="domain" description="Heparinase II N-terminal" evidence="3">
    <location>
        <begin position="62"/>
        <end position="524"/>
    </location>
</feature>
<evidence type="ECO:0000313" key="4">
    <source>
        <dbReference type="EMBL" id="TNJ46017.1"/>
    </source>
</evidence>
<dbReference type="InterPro" id="IPR013783">
    <property type="entry name" value="Ig-like_fold"/>
</dbReference>
<dbReference type="Gene3D" id="1.50.10.100">
    <property type="entry name" value="Chondroitin AC/alginate lyase"/>
    <property type="match status" value="1"/>
</dbReference>
<dbReference type="Pfam" id="PF07940">
    <property type="entry name" value="Hepar_II_III_C"/>
    <property type="match status" value="1"/>
</dbReference>